<name>A0ACC2VBY3_9TREE</name>
<evidence type="ECO:0000313" key="1">
    <source>
        <dbReference type="EMBL" id="KAJ9096878.1"/>
    </source>
</evidence>
<organism evidence="1 2">
    <name type="scientific">Naganishia adeliensis</name>
    <dbReference type="NCBI Taxonomy" id="92952"/>
    <lineage>
        <taxon>Eukaryota</taxon>
        <taxon>Fungi</taxon>
        <taxon>Dikarya</taxon>
        <taxon>Basidiomycota</taxon>
        <taxon>Agaricomycotina</taxon>
        <taxon>Tremellomycetes</taxon>
        <taxon>Filobasidiales</taxon>
        <taxon>Filobasidiaceae</taxon>
        <taxon>Naganishia</taxon>
    </lineage>
</organism>
<comment type="caution">
    <text evidence="1">The sequence shown here is derived from an EMBL/GenBank/DDBJ whole genome shotgun (WGS) entry which is preliminary data.</text>
</comment>
<gene>
    <name evidence="1" type="ORF">QFC20_006347</name>
</gene>
<proteinExistence type="predicted"/>
<accession>A0ACC2VBY3</accession>
<dbReference type="Proteomes" id="UP001230649">
    <property type="component" value="Unassembled WGS sequence"/>
</dbReference>
<sequence length="796" mass="86800">MLTSSTRRGLRPSKLQLRNLATVSNTSHQASTSNSFHISPLEPHGTTESYVNLTRRARAVQDRVRRPLTLAEKILYAHLAKPDQELERGKSHLSLLPKMQMPNSPSFNSYPLPSRTSASPRQYTRTTLSLHDTVPQRIWTEAERVNKEVYAFLKSASDKYGIAYWKPGAGILHQIIFERYAYPGGFMIGTDSHTPNAAGLGMLAIGCGGMEGVDVMAGAAYEVMHPKIIGVHLKGKLNGWASAKDVILKLASILTVKGATSHIIEYHGTGVASLSATGMATIGNMGAEVGATSSVFPYTPSMGEYLRLTGREGIAKAAEGEGEWYLKSDEGVEYDRHIEIDLSTLEPHVNGPFTPDLSHAISQLSRNTSANPSWPSDLSAALIGSCTNSSYEDFHRSASLIKQASSAGLKPKIPFLVAPGSEEIRATLERDGILDVFTEEAGGKLLANACGACVGQWERDDMVQGEKNSIVSSFNRNFSGRQDGNRGTHSFVSNPEIVTAMAYGASLHFNPLTDNLPLPNGETFRFSPPTGDVWPQGGYERTLEHYQAPRDDGSDVELELNPKSERIQLIRAFAGWNGKDRQEVEMLVKVKGKCTTDHISAAGPWYKYRGHLENISGKPSQENLLIGAVNAENDKVNLVRNRMTGEYDTVPSVAKSYRDAGRKWIIIGGDNYGEGSSREVAAMSPRYMGCFAVIAKSMARLHETNLKKQGVLPLFIDAADHEKIQGSETMEIQNIAGLQPGSQLTLRLCGKDRSTEGIRIPLRHSMTAREIGWFKAGSALNVLRNSTGATQATRGD</sequence>
<keyword evidence="2" id="KW-1185">Reference proteome</keyword>
<dbReference type="EMBL" id="JASBWS010000109">
    <property type="protein sequence ID" value="KAJ9096878.1"/>
    <property type="molecule type" value="Genomic_DNA"/>
</dbReference>
<evidence type="ECO:0000313" key="2">
    <source>
        <dbReference type="Proteomes" id="UP001230649"/>
    </source>
</evidence>
<protein>
    <submittedName>
        <fullName evidence="1">Uncharacterized protein</fullName>
    </submittedName>
</protein>
<reference evidence="1" key="1">
    <citation type="submission" date="2023-04" db="EMBL/GenBank/DDBJ databases">
        <title>Draft Genome sequencing of Naganishia species isolated from polar environments using Oxford Nanopore Technology.</title>
        <authorList>
            <person name="Leo P."/>
            <person name="Venkateswaran K."/>
        </authorList>
    </citation>
    <scope>NUCLEOTIDE SEQUENCE</scope>
    <source>
        <strain evidence="1">MNA-CCFEE 5262</strain>
    </source>
</reference>